<evidence type="ECO:0000313" key="2">
    <source>
        <dbReference type="EMBL" id="RCV21544.1"/>
    </source>
</evidence>
<dbReference type="AlphaFoldDB" id="A0A368QUR0"/>
<reference evidence="2" key="2">
    <citation type="submission" date="2015-07" db="EMBL/GenBank/DDBJ databases">
        <authorList>
            <person name="Noorani M."/>
        </authorList>
    </citation>
    <scope>NUCLEOTIDE SEQUENCE</scope>
    <source>
        <strain evidence="2">Yugu1</strain>
    </source>
</reference>
<organism evidence="2">
    <name type="scientific">Setaria italica</name>
    <name type="common">Foxtail millet</name>
    <name type="synonym">Panicum italicum</name>
    <dbReference type="NCBI Taxonomy" id="4555"/>
    <lineage>
        <taxon>Eukaryota</taxon>
        <taxon>Viridiplantae</taxon>
        <taxon>Streptophyta</taxon>
        <taxon>Embryophyta</taxon>
        <taxon>Tracheophyta</taxon>
        <taxon>Spermatophyta</taxon>
        <taxon>Magnoliopsida</taxon>
        <taxon>Liliopsida</taxon>
        <taxon>Poales</taxon>
        <taxon>Poaceae</taxon>
        <taxon>PACMAD clade</taxon>
        <taxon>Panicoideae</taxon>
        <taxon>Panicodae</taxon>
        <taxon>Paniceae</taxon>
        <taxon>Cenchrinae</taxon>
        <taxon>Setaria</taxon>
    </lineage>
</organism>
<feature type="region of interest" description="Disordered" evidence="1">
    <location>
        <begin position="71"/>
        <end position="105"/>
    </location>
</feature>
<gene>
    <name evidence="2" type="ORF">SETIT_4G147700v2</name>
</gene>
<sequence>MSRHWSGSSKLRLSLHLVQLGDGVDGASVQLWLADGGDGAAAAWAPPGAWRWPWRRASPLSFLPGTAATAAWKKGQGSGTREGGGGCTKRGGSRGFYSQKARVCG</sequence>
<protein>
    <submittedName>
        <fullName evidence="2">Uncharacterized protein</fullName>
    </submittedName>
</protein>
<reference evidence="2" key="1">
    <citation type="journal article" date="2012" name="Nat. Biotechnol.">
        <title>Reference genome sequence of the model plant Setaria.</title>
        <authorList>
            <person name="Bennetzen J.L."/>
            <person name="Schmutz J."/>
            <person name="Wang H."/>
            <person name="Percifield R."/>
            <person name="Hawkins J."/>
            <person name="Pontaroli A.C."/>
            <person name="Estep M."/>
            <person name="Feng L."/>
            <person name="Vaughn J.N."/>
            <person name="Grimwood J."/>
            <person name="Jenkins J."/>
            <person name="Barry K."/>
            <person name="Lindquist E."/>
            <person name="Hellsten U."/>
            <person name="Deshpande S."/>
            <person name="Wang X."/>
            <person name="Wu X."/>
            <person name="Mitros T."/>
            <person name="Triplett J."/>
            <person name="Yang X."/>
            <person name="Ye C.Y."/>
            <person name="Mauro-Herrera M."/>
            <person name="Wang L."/>
            <person name="Li P."/>
            <person name="Sharma M."/>
            <person name="Sharma R."/>
            <person name="Ronald P.C."/>
            <person name="Panaud O."/>
            <person name="Kellogg E.A."/>
            <person name="Brutnell T.P."/>
            <person name="Doust A.N."/>
            <person name="Tuskan G.A."/>
            <person name="Rokhsar D."/>
            <person name="Devos K.M."/>
        </authorList>
    </citation>
    <scope>NUCLEOTIDE SEQUENCE [LARGE SCALE GENOMIC DNA]</scope>
    <source>
        <strain evidence="2">Yugu1</strain>
    </source>
</reference>
<proteinExistence type="predicted"/>
<name>A0A368QUR0_SETIT</name>
<accession>A0A368QUR0</accession>
<feature type="compositionally biased region" description="Gly residues" evidence="1">
    <location>
        <begin position="76"/>
        <end position="89"/>
    </location>
</feature>
<dbReference type="EMBL" id="CM003531">
    <property type="protein sequence ID" value="RCV21544.1"/>
    <property type="molecule type" value="Genomic_DNA"/>
</dbReference>
<evidence type="ECO:0000256" key="1">
    <source>
        <dbReference type="SAM" id="MobiDB-lite"/>
    </source>
</evidence>